<reference evidence="1 2" key="1">
    <citation type="journal article" date="2018" name="Nat. Ecol. Evol.">
        <title>Pezizomycetes genomes reveal the molecular basis of ectomycorrhizal truffle lifestyle.</title>
        <authorList>
            <person name="Murat C."/>
            <person name="Payen T."/>
            <person name="Noel B."/>
            <person name="Kuo A."/>
            <person name="Morin E."/>
            <person name="Chen J."/>
            <person name="Kohler A."/>
            <person name="Krizsan K."/>
            <person name="Balestrini R."/>
            <person name="Da Silva C."/>
            <person name="Montanini B."/>
            <person name="Hainaut M."/>
            <person name="Levati E."/>
            <person name="Barry K.W."/>
            <person name="Belfiori B."/>
            <person name="Cichocki N."/>
            <person name="Clum A."/>
            <person name="Dockter R.B."/>
            <person name="Fauchery L."/>
            <person name="Guy J."/>
            <person name="Iotti M."/>
            <person name="Le Tacon F."/>
            <person name="Lindquist E.A."/>
            <person name="Lipzen A."/>
            <person name="Malagnac F."/>
            <person name="Mello A."/>
            <person name="Molinier V."/>
            <person name="Miyauchi S."/>
            <person name="Poulain J."/>
            <person name="Riccioni C."/>
            <person name="Rubini A."/>
            <person name="Sitrit Y."/>
            <person name="Splivallo R."/>
            <person name="Traeger S."/>
            <person name="Wang M."/>
            <person name="Zifcakova L."/>
            <person name="Wipf D."/>
            <person name="Zambonelli A."/>
            <person name="Paolocci F."/>
            <person name="Nowrousian M."/>
            <person name="Ottonello S."/>
            <person name="Baldrian P."/>
            <person name="Spatafora J.W."/>
            <person name="Henrissat B."/>
            <person name="Nagy L.G."/>
            <person name="Aury J.M."/>
            <person name="Wincker P."/>
            <person name="Grigoriev I.V."/>
            <person name="Bonfante P."/>
            <person name="Martin F.M."/>
        </authorList>
    </citation>
    <scope>NUCLEOTIDE SEQUENCE [LARGE SCALE GENOMIC DNA]</scope>
    <source>
        <strain evidence="1 2">ATCC MYA-4762</strain>
    </source>
</reference>
<evidence type="ECO:0000313" key="2">
    <source>
        <dbReference type="Proteomes" id="UP000267821"/>
    </source>
</evidence>
<proteinExistence type="predicted"/>
<dbReference type="InParanoid" id="A0A3N4LWW7"/>
<dbReference type="AlphaFoldDB" id="A0A3N4LWW7"/>
<sequence>MYSVETSTTTRERIDRNQDALEIDTMIQKFQETAAGTKAVGYTAAIPDPAELAWRMKADRALIVLMHWAFRAQTGLEPFLNYHFSFPHQAQTQKAQWLNKLPVPGYVNLIKSTWILTTLDLKKGDLGRDLGDEGKALVASLACLSTFSKQSVKANTISHPRKPP</sequence>
<dbReference type="Proteomes" id="UP000267821">
    <property type="component" value="Unassembled WGS sequence"/>
</dbReference>
<organism evidence="1 2">
    <name type="scientific">Terfezia boudieri ATCC MYA-4762</name>
    <dbReference type="NCBI Taxonomy" id="1051890"/>
    <lineage>
        <taxon>Eukaryota</taxon>
        <taxon>Fungi</taxon>
        <taxon>Dikarya</taxon>
        <taxon>Ascomycota</taxon>
        <taxon>Pezizomycotina</taxon>
        <taxon>Pezizomycetes</taxon>
        <taxon>Pezizales</taxon>
        <taxon>Pezizaceae</taxon>
        <taxon>Terfezia</taxon>
    </lineage>
</organism>
<protein>
    <submittedName>
        <fullName evidence="1">Uncharacterized protein</fullName>
    </submittedName>
</protein>
<keyword evidence="2" id="KW-1185">Reference proteome</keyword>
<gene>
    <name evidence="1" type="ORF">L211DRAFT_95725</name>
</gene>
<evidence type="ECO:0000313" key="1">
    <source>
        <dbReference type="EMBL" id="RPB25672.1"/>
    </source>
</evidence>
<dbReference type="EMBL" id="ML121537">
    <property type="protein sequence ID" value="RPB25672.1"/>
    <property type="molecule type" value="Genomic_DNA"/>
</dbReference>
<accession>A0A3N4LWW7</accession>
<name>A0A3N4LWW7_9PEZI</name>